<dbReference type="RefSeq" id="WP_345517157.1">
    <property type="nucleotide sequence ID" value="NZ_BAAAXD010000044.1"/>
</dbReference>
<dbReference type="Gene3D" id="3.40.630.30">
    <property type="match status" value="1"/>
</dbReference>
<proteinExistence type="predicted"/>
<gene>
    <name evidence="2" type="ORF">ACFFTL_06825</name>
</gene>
<dbReference type="Pfam" id="PF00583">
    <property type="entry name" value="Acetyltransf_1"/>
    <property type="match status" value="1"/>
</dbReference>
<keyword evidence="2" id="KW-0012">Acyltransferase</keyword>
<evidence type="ECO:0000259" key="1">
    <source>
        <dbReference type="PROSITE" id="PS51186"/>
    </source>
</evidence>
<reference evidence="2 3" key="1">
    <citation type="submission" date="2024-09" db="EMBL/GenBank/DDBJ databases">
        <authorList>
            <person name="Sun Q."/>
            <person name="Mori K."/>
        </authorList>
    </citation>
    <scope>NUCLEOTIDE SEQUENCE [LARGE SCALE GENOMIC DNA]</scope>
    <source>
        <strain evidence="2 3">JCM 3331</strain>
    </source>
</reference>
<feature type="domain" description="N-acetyltransferase" evidence="1">
    <location>
        <begin position="102"/>
        <end position="248"/>
    </location>
</feature>
<name>A0ABV5R2G0_9ACTN</name>
<keyword evidence="2" id="KW-0808">Transferase</keyword>
<dbReference type="CDD" id="cd04301">
    <property type="entry name" value="NAT_SF"/>
    <property type="match status" value="1"/>
</dbReference>
<dbReference type="EMBL" id="JBHMCG010000031">
    <property type="protein sequence ID" value="MFB9572044.1"/>
    <property type="molecule type" value="Genomic_DNA"/>
</dbReference>
<dbReference type="EC" id="2.3.-.-" evidence="2"/>
<dbReference type="InterPro" id="IPR016181">
    <property type="entry name" value="Acyl_CoA_acyltransferase"/>
</dbReference>
<dbReference type="InterPro" id="IPR000182">
    <property type="entry name" value="GNAT_dom"/>
</dbReference>
<dbReference type="PROSITE" id="PS51186">
    <property type="entry name" value="GNAT"/>
    <property type="match status" value="1"/>
</dbReference>
<protein>
    <submittedName>
        <fullName evidence="2">GNAT family N-acetyltransferase</fullName>
        <ecNumber evidence="2">2.3.-.-</ecNumber>
    </submittedName>
</protein>
<accession>A0ABV5R2G0</accession>
<evidence type="ECO:0000313" key="3">
    <source>
        <dbReference type="Proteomes" id="UP001589710"/>
    </source>
</evidence>
<organism evidence="2 3">
    <name type="scientific">Streptomyces yanii</name>
    <dbReference type="NCBI Taxonomy" id="78510"/>
    <lineage>
        <taxon>Bacteria</taxon>
        <taxon>Bacillati</taxon>
        <taxon>Actinomycetota</taxon>
        <taxon>Actinomycetes</taxon>
        <taxon>Kitasatosporales</taxon>
        <taxon>Streptomycetaceae</taxon>
        <taxon>Streptomyces</taxon>
    </lineage>
</organism>
<dbReference type="GO" id="GO:0016746">
    <property type="term" value="F:acyltransferase activity"/>
    <property type="evidence" value="ECO:0007669"/>
    <property type="project" value="UniProtKB-KW"/>
</dbReference>
<comment type="caution">
    <text evidence="2">The sequence shown here is derived from an EMBL/GenBank/DDBJ whole genome shotgun (WGS) entry which is preliminary data.</text>
</comment>
<dbReference type="SUPFAM" id="SSF55729">
    <property type="entry name" value="Acyl-CoA N-acyltransferases (Nat)"/>
    <property type="match status" value="1"/>
</dbReference>
<sequence length="248" mass="26781">MTLHDEQRQTLTGPDGLPVLTYIQGTRDGHPWADLAEVVGPDPVPSILTSMSGWAVSGSVELGEQLMQHGAHVMRHAHNMHFDLVSDPSPSEWSTINLPDGLHIAPCDRPARDLFPAWRAAFSPEHPDHSHGSDEQALETQLAPLLTGEVLGPVMPCSTLATDEADRVIAGVIVTDRDGLPWIATVFRRPDPRYAGLGSALLRRMLADAAASGLTEMALVVSDGNRARHLYEKLGFELTSTSLTVVVP</sequence>
<keyword evidence="3" id="KW-1185">Reference proteome</keyword>
<evidence type="ECO:0000313" key="2">
    <source>
        <dbReference type="EMBL" id="MFB9572044.1"/>
    </source>
</evidence>
<dbReference type="Proteomes" id="UP001589710">
    <property type="component" value="Unassembled WGS sequence"/>
</dbReference>